<keyword evidence="2" id="KW-0472">Membrane</keyword>
<dbReference type="AlphaFoldDB" id="A0A3Q9BW69"/>
<keyword evidence="4" id="KW-1185">Reference proteome</keyword>
<evidence type="ECO:0000313" key="3">
    <source>
        <dbReference type="EMBL" id="AZP15965.1"/>
    </source>
</evidence>
<dbReference type="EMBL" id="CP034463">
    <property type="protein sequence ID" value="AZP15965.1"/>
    <property type="molecule type" value="Genomic_DNA"/>
</dbReference>
<reference evidence="3 4" key="1">
    <citation type="submission" date="2018-12" db="EMBL/GenBank/DDBJ databases">
        <authorList>
            <person name="Li K."/>
        </authorList>
    </citation>
    <scope>NUCLEOTIDE SEQUENCE [LARGE SCALE GENOMIC DNA]</scope>
    <source>
        <strain evidence="4">CR22</strain>
    </source>
</reference>
<evidence type="ECO:0000313" key="4">
    <source>
        <dbReference type="Proteomes" id="UP000280197"/>
    </source>
</evidence>
<feature type="transmembrane region" description="Helical" evidence="2">
    <location>
        <begin position="117"/>
        <end position="137"/>
    </location>
</feature>
<feature type="region of interest" description="Disordered" evidence="1">
    <location>
        <begin position="87"/>
        <end position="111"/>
    </location>
</feature>
<feature type="transmembrane region" description="Helical" evidence="2">
    <location>
        <begin position="261"/>
        <end position="281"/>
    </location>
</feature>
<dbReference type="Proteomes" id="UP000280197">
    <property type="component" value="Chromosome"/>
</dbReference>
<organism evidence="3 4">
    <name type="scientific">Streptomyces aquilus</name>
    <dbReference type="NCBI Taxonomy" id="2548456"/>
    <lineage>
        <taxon>Bacteria</taxon>
        <taxon>Bacillati</taxon>
        <taxon>Actinomycetota</taxon>
        <taxon>Actinomycetes</taxon>
        <taxon>Kitasatosporales</taxon>
        <taxon>Streptomycetaceae</taxon>
        <taxon>Streptomyces</taxon>
    </lineage>
</organism>
<feature type="transmembrane region" description="Helical" evidence="2">
    <location>
        <begin position="176"/>
        <end position="199"/>
    </location>
</feature>
<dbReference type="KEGG" id="saqu:EJC51_07510"/>
<accession>A0A3Q9BW69</accession>
<sequence>MPFGDLHRISVLHIDRDADLPLNYMYLPESGTYQTLGYVRLRGVTAWNGMTHAGPDTAEERDAFLMKVLTTLQVSPREAQRIVRTADHLAPDGGPGSTGPAPFTAAAPEEEQGGTHLVGPGVVVGLVSGLLVGLLLAGWSGAVIGAFVGVSTFPDLFMGGWQLVHRDSPRNYVEIHDTWAILLLAAGTVAGAVGGYALGDGGFERARGVFLGMASVAFVLALLATRFSMEPFRQRSVVWFGPLVVGGFAWAAHALSSGPVLLTVGIVVGSVVSGSLARRIAGVV</sequence>
<feature type="compositionally biased region" description="Low complexity" evidence="1">
    <location>
        <begin position="98"/>
        <end position="107"/>
    </location>
</feature>
<protein>
    <submittedName>
        <fullName evidence="3">Uncharacterized protein</fullName>
    </submittedName>
</protein>
<evidence type="ECO:0000256" key="2">
    <source>
        <dbReference type="SAM" id="Phobius"/>
    </source>
</evidence>
<name>A0A3Q9BW69_9ACTN</name>
<keyword evidence="2" id="KW-0812">Transmembrane</keyword>
<proteinExistence type="predicted"/>
<feature type="transmembrane region" description="Helical" evidence="2">
    <location>
        <begin position="143"/>
        <end position="164"/>
    </location>
</feature>
<dbReference type="RefSeq" id="WP_126270331.1">
    <property type="nucleotide sequence ID" value="NZ_CP034463.1"/>
</dbReference>
<evidence type="ECO:0000256" key="1">
    <source>
        <dbReference type="SAM" id="MobiDB-lite"/>
    </source>
</evidence>
<keyword evidence="2" id="KW-1133">Transmembrane helix</keyword>
<feature type="transmembrane region" description="Helical" evidence="2">
    <location>
        <begin position="205"/>
        <end position="225"/>
    </location>
</feature>
<gene>
    <name evidence="3" type="ORF">EJC51_07510</name>
</gene>